<keyword evidence="2" id="KW-1185">Reference proteome</keyword>
<name>A0A3M2MA25_9ACTN</name>
<comment type="caution">
    <text evidence="1">The sequence shown here is derived from an EMBL/GenBank/DDBJ whole genome shotgun (WGS) entry which is preliminary data.</text>
</comment>
<evidence type="ECO:0000313" key="1">
    <source>
        <dbReference type="EMBL" id="RMI43978.1"/>
    </source>
</evidence>
<gene>
    <name evidence="1" type="ORF">EBO15_14900</name>
</gene>
<organism evidence="1 2">
    <name type="scientific">Actinomadura harenae</name>
    <dbReference type="NCBI Taxonomy" id="2483351"/>
    <lineage>
        <taxon>Bacteria</taxon>
        <taxon>Bacillati</taxon>
        <taxon>Actinomycetota</taxon>
        <taxon>Actinomycetes</taxon>
        <taxon>Streptosporangiales</taxon>
        <taxon>Thermomonosporaceae</taxon>
        <taxon>Actinomadura</taxon>
    </lineage>
</organism>
<accession>A0A3M2MA25</accession>
<evidence type="ECO:0000313" key="2">
    <source>
        <dbReference type="Proteomes" id="UP000282674"/>
    </source>
</evidence>
<dbReference type="Proteomes" id="UP000282674">
    <property type="component" value="Unassembled WGS sequence"/>
</dbReference>
<dbReference type="EMBL" id="RFFG01000022">
    <property type="protein sequence ID" value="RMI43978.1"/>
    <property type="molecule type" value="Genomic_DNA"/>
</dbReference>
<sequence>MDEAAACAPAVRALVAELEARGLKIRVHGHGVVWVRNPAGDPAPDDKLGALMAPRLNQEVWCRPNGGDHALWWWAWAAPERNQPPDLEPLCPVDEPRRAADAIAHVLAVPFADVPVT</sequence>
<reference evidence="1 2" key="1">
    <citation type="submission" date="2018-10" db="EMBL/GenBank/DDBJ databases">
        <title>Isolation from soil.</title>
        <authorList>
            <person name="Hu J."/>
        </authorList>
    </citation>
    <scope>NUCLEOTIDE SEQUENCE [LARGE SCALE GENOMIC DNA]</scope>
    <source>
        <strain evidence="1 2">NEAU-Ht49</strain>
    </source>
</reference>
<proteinExistence type="predicted"/>
<protein>
    <submittedName>
        <fullName evidence="1">Uncharacterized protein</fullName>
    </submittedName>
</protein>
<dbReference type="AlphaFoldDB" id="A0A3M2MA25"/>